<evidence type="ECO:0000313" key="1">
    <source>
        <dbReference type="EMBL" id="MBM6703735.1"/>
    </source>
</evidence>
<keyword evidence="2" id="KW-1185">Reference proteome</keyword>
<protein>
    <recommendedName>
        <fullName evidence="3">UmuC domain-containing protein</fullName>
    </recommendedName>
</protein>
<dbReference type="InterPro" id="IPR043502">
    <property type="entry name" value="DNA/RNA_pol_sf"/>
</dbReference>
<dbReference type="EMBL" id="JACJJC010000005">
    <property type="protein sequence ID" value="MBM6703735.1"/>
    <property type="molecule type" value="Genomic_DNA"/>
</dbReference>
<reference evidence="1 2" key="1">
    <citation type="journal article" date="2021" name="Sci. Rep.">
        <title>The distribution of antibiotic resistance genes in chicken gut microbiota commensals.</title>
        <authorList>
            <person name="Juricova H."/>
            <person name="Matiasovicova J."/>
            <person name="Kubasova T."/>
            <person name="Cejkova D."/>
            <person name="Rychlik I."/>
        </authorList>
    </citation>
    <scope>NUCLEOTIDE SEQUENCE [LARGE SCALE GENOMIC DNA]</scope>
    <source>
        <strain evidence="1 2">An829</strain>
    </source>
</reference>
<name>A0ABS2DSP5_9BURK</name>
<evidence type="ECO:0008006" key="3">
    <source>
        <dbReference type="Google" id="ProtNLM"/>
    </source>
</evidence>
<gene>
    <name evidence="1" type="ORF">H6A60_04435</name>
</gene>
<dbReference type="RefSeq" id="WP_205102210.1">
    <property type="nucleotide sequence ID" value="NZ_JACJJC010000005.1"/>
</dbReference>
<organism evidence="1 2">
    <name type="scientific">Sutterella massiliensis</name>
    <dbReference type="NCBI Taxonomy" id="1816689"/>
    <lineage>
        <taxon>Bacteria</taxon>
        <taxon>Pseudomonadati</taxon>
        <taxon>Pseudomonadota</taxon>
        <taxon>Betaproteobacteria</taxon>
        <taxon>Burkholderiales</taxon>
        <taxon>Sutterellaceae</taxon>
        <taxon>Sutterella</taxon>
    </lineage>
</organism>
<accession>A0ABS2DSP5</accession>
<sequence length="462" mass="50095">MTTDNRPQAFTITLDHALFFALSVDFVPTLRDVAAGRRALAESLRHSRSTPAALHSGGCIVSANDAALLRGISIGMPAADALRRVPTLRLSAVETAEAAHLGAVLASILRFALLPAAFEGPIALNRDSAKDRLSAAIVLPQHAAESTIERIRDRAIREAERLSLAIDVQIGPALAGNEDPVAEPFGFDRVSTPLYCLSDVLFESISFEIGIERAAAVAASVATPAFDESMPQIIRWTLTPLESRPQARPSEDTTECAECGPACTVRMEGGSRLETLASDLARGIGRIAQATGGAYIRLDARAGNAAPDRLNRAADQLNSTLAAELLEQFGRRRVFQLGQVIPEDACTKNTAVEATFLPVFPTRFGRSRLDAPQNECAIDLPAANARSCDRPAFLLPEPQRLPVRAGRPWRHGPVRLLTSGESIPTERSADRIYYRGEDETRETLWLYHDGRSDAWYLAGRYL</sequence>
<evidence type="ECO:0000313" key="2">
    <source>
        <dbReference type="Proteomes" id="UP000715095"/>
    </source>
</evidence>
<dbReference type="Proteomes" id="UP000715095">
    <property type="component" value="Unassembled WGS sequence"/>
</dbReference>
<comment type="caution">
    <text evidence="1">The sequence shown here is derived from an EMBL/GenBank/DDBJ whole genome shotgun (WGS) entry which is preliminary data.</text>
</comment>
<dbReference type="SUPFAM" id="SSF56672">
    <property type="entry name" value="DNA/RNA polymerases"/>
    <property type="match status" value="1"/>
</dbReference>
<proteinExistence type="predicted"/>